<dbReference type="PANTHER" id="PTHR33692:SF1">
    <property type="entry name" value="RIBOSOME MATURATION FACTOR RIMM"/>
    <property type="match status" value="1"/>
</dbReference>
<keyword evidence="4 5" id="KW-0143">Chaperone</keyword>
<comment type="similarity">
    <text evidence="5">Belongs to the RimM family.</text>
</comment>
<dbReference type="InterPro" id="IPR011961">
    <property type="entry name" value="RimM"/>
</dbReference>
<evidence type="ECO:0000256" key="2">
    <source>
        <dbReference type="ARBA" id="ARBA00022517"/>
    </source>
</evidence>
<gene>
    <name evidence="5 8" type="primary">rimM</name>
    <name evidence="8" type="ORF">ACFQDO_16135</name>
</gene>
<evidence type="ECO:0000259" key="6">
    <source>
        <dbReference type="Pfam" id="PF01782"/>
    </source>
</evidence>
<dbReference type="PANTHER" id="PTHR33692">
    <property type="entry name" value="RIBOSOME MATURATION FACTOR RIMM"/>
    <property type="match status" value="1"/>
</dbReference>
<dbReference type="InterPro" id="IPR009000">
    <property type="entry name" value="Transl_B-barrel_sf"/>
</dbReference>
<dbReference type="SUPFAM" id="SSF50447">
    <property type="entry name" value="Translation proteins"/>
    <property type="match status" value="1"/>
</dbReference>
<dbReference type="SUPFAM" id="SSF50346">
    <property type="entry name" value="PRC-barrel domain"/>
    <property type="match status" value="1"/>
</dbReference>
<dbReference type="NCBIfam" id="TIGR02273">
    <property type="entry name" value="16S_RimM"/>
    <property type="match status" value="1"/>
</dbReference>
<comment type="domain">
    <text evidence="5">The PRC barrel domain binds ribosomal protein uS19.</text>
</comment>
<feature type="domain" description="Ribosome maturation factor RimM PRC barrel" evidence="7">
    <location>
        <begin position="96"/>
        <end position="163"/>
    </location>
</feature>
<protein>
    <recommendedName>
        <fullName evidence="5">Ribosome maturation factor RimM</fullName>
    </recommendedName>
</protein>
<keyword evidence="9" id="KW-1185">Reference proteome</keyword>
<keyword evidence="2 5" id="KW-0690">Ribosome biogenesis</keyword>
<dbReference type="Pfam" id="PF01782">
    <property type="entry name" value="RimM"/>
    <property type="match status" value="1"/>
</dbReference>
<comment type="subcellular location">
    <subcellularLocation>
        <location evidence="5">Cytoplasm</location>
    </subcellularLocation>
</comment>
<evidence type="ECO:0000256" key="3">
    <source>
        <dbReference type="ARBA" id="ARBA00022552"/>
    </source>
</evidence>
<accession>A0ABW1JI80</accession>
<dbReference type="Pfam" id="PF24986">
    <property type="entry name" value="PRC_RimM"/>
    <property type="match status" value="1"/>
</dbReference>
<dbReference type="RefSeq" id="WP_345714613.1">
    <property type="nucleotide sequence ID" value="NZ_BAABFP010000002.1"/>
</dbReference>
<evidence type="ECO:0000256" key="4">
    <source>
        <dbReference type="ARBA" id="ARBA00023186"/>
    </source>
</evidence>
<comment type="subunit">
    <text evidence="5">Binds ribosomal protein uS19.</text>
</comment>
<dbReference type="InterPro" id="IPR036976">
    <property type="entry name" value="RimM_N_sf"/>
</dbReference>
<keyword evidence="3 5" id="KW-0698">rRNA processing</keyword>
<dbReference type="InterPro" id="IPR011033">
    <property type="entry name" value="PRC_barrel-like_sf"/>
</dbReference>
<dbReference type="Gene3D" id="2.30.30.240">
    <property type="entry name" value="PRC-barrel domain"/>
    <property type="match status" value="1"/>
</dbReference>
<proteinExistence type="inferred from homology"/>
<dbReference type="InterPro" id="IPR056792">
    <property type="entry name" value="PRC_RimM"/>
</dbReference>
<organism evidence="8 9">
    <name type="scientific">Angustibacter luteus</name>
    <dbReference type="NCBI Taxonomy" id="658456"/>
    <lineage>
        <taxon>Bacteria</taxon>
        <taxon>Bacillati</taxon>
        <taxon>Actinomycetota</taxon>
        <taxon>Actinomycetes</taxon>
        <taxon>Kineosporiales</taxon>
        <taxon>Kineosporiaceae</taxon>
    </lineage>
</organism>
<sequence>MERVVGRIGRAHGLRGEVTVEVRTDVPEERFVPGAVFVTDPAAAGPLTLADVHEHSGTLLLRFEQSTDRTSAEGLRGVMLLVSTPASDEDDAWYEDELVGLRVRSPQGEDLGEVARLDTGGAQDLLVVRRADGPNVLVPFVHALVPEVDVPGGFVVVDPPGGLFDPENAIEDQR</sequence>
<dbReference type="InterPro" id="IPR002676">
    <property type="entry name" value="RimM_N"/>
</dbReference>
<dbReference type="EMBL" id="JBHSRD010000006">
    <property type="protein sequence ID" value="MFC6008665.1"/>
    <property type="molecule type" value="Genomic_DNA"/>
</dbReference>
<evidence type="ECO:0000256" key="1">
    <source>
        <dbReference type="ARBA" id="ARBA00022490"/>
    </source>
</evidence>
<reference evidence="9" key="1">
    <citation type="journal article" date="2019" name="Int. J. Syst. Evol. Microbiol.">
        <title>The Global Catalogue of Microorganisms (GCM) 10K type strain sequencing project: providing services to taxonomists for standard genome sequencing and annotation.</title>
        <authorList>
            <consortium name="The Broad Institute Genomics Platform"/>
            <consortium name="The Broad Institute Genome Sequencing Center for Infectious Disease"/>
            <person name="Wu L."/>
            <person name="Ma J."/>
        </authorList>
    </citation>
    <scope>NUCLEOTIDE SEQUENCE [LARGE SCALE GENOMIC DNA]</scope>
    <source>
        <strain evidence="9">KACC 14249</strain>
    </source>
</reference>
<comment type="function">
    <text evidence="5">An accessory protein needed during the final step in the assembly of 30S ribosomal subunit, possibly for assembly of the head region. Essential for efficient processing of 16S rRNA. May be needed both before and after RbfA during the maturation of 16S rRNA. It has affinity for free ribosomal 30S subunits but not for 70S ribosomes.</text>
</comment>
<comment type="caution">
    <text evidence="8">The sequence shown here is derived from an EMBL/GenBank/DDBJ whole genome shotgun (WGS) entry which is preliminary data.</text>
</comment>
<feature type="domain" description="RimM N-terminal" evidence="6">
    <location>
        <begin position="4"/>
        <end position="83"/>
    </location>
</feature>
<keyword evidence="1 5" id="KW-0963">Cytoplasm</keyword>
<name>A0ABW1JI80_9ACTN</name>
<dbReference type="Gene3D" id="2.40.30.60">
    <property type="entry name" value="RimM"/>
    <property type="match status" value="1"/>
</dbReference>
<evidence type="ECO:0000259" key="7">
    <source>
        <dbReference type="Pfam" id="PF24986"/>
    </source>
</evidence>
<evidence type="ECO:0000313" key="9">
    <source>
        <dbReference type="Proteomes" id="UP001596189"/>
    </source>
</evidence>
<dbReference type="Proteomes" id="UP001596189">
    <property type="component" value="Unassembled WGS sequence"/>
</dbReference>
<evidence type="ECO:0000256" key="5">
    <source>
        <dbReference type="HAMAP-Rule" id="MF_00014"/>
    </source>
</evidence>
<dbReference type="HAMAP" id="MF_00014">
    <property type="entry name" value="Ribosome_mat_RimM"/>
    <property type="match status" value="1"/>
</dbReference>
<evidence type="ECO:0000313" key="8">
    <source>
        <dbReference type="EMBL" id="MFC6008665.1"/>
    </source>
</evidence>